<gene>
    <name evidence="3" type="ORF">A3C12_00575</name>
</gene>
<proteinExistence type="predicted"/>
<accession>A0A1G2KQ31</accession>
<sequence>MRVSLLCLLLLILLLAPAHLAFAETGQATATAEPPATAGDPAAQEKFYGALQNFYLLGLSLVGLAALLVMVWGGIEYMSSGESQTRATQGKKWIWNGLSGIAIAAFAYALLYTINPDLVKLRIGSVQQYQDAAAKKP</sequence>
<evidence type="ECO:0000256" key="2">
    <source>
        <dbReference type="SAM" id="SignalP"/>
    </source>
</evidence>
<keyword evidence="1" id="KW-0472">Membrane</keyword>
<keyword evidence="2" id="KW-0732">Signal</keyword>
<dbReference type="InterPro" id="IPR043993">
    <property type="entry name" value="T4SS_pilin"/>
</dbReference>
<keyword evidence="1" id="KW-1133">Transmembrane helix</keyword>
<feature type="transmembrane region" description="Helical" evidence="1">
    <location>
        <begin position="54"/>
        <end position="72"/>
    </location>
</feature>
<feature type="transmembrane region" description="Helical" evidence="1">
    <location>
        <begin position="93"/>
        <end position="114"/>
    </location>
</feature>
<dbReference type="EMBL" id="MHQK01000050">
    <property type="protein sequence ID" value="OHA00712.1"/>
    <property type="molecule type" value="Genomic_DNA"/>
</dbReference>
<dbReference type="Proteomes" id="UP000178710">
    <property type="component" value="Unassembled WGS sequence"/>
</dbReference>
<dbReference type="AlphaFoldDB" id="A0A1G2KQ31"/>
<evidence type="ECO:0000313" key="3">
    <source>
        <dbReference type="EMBL" id="OHA00712.1"/>
    </source>
</evidence>
<feature type="chain" id="PRO_5009583430" evidence="2">
    <location>
        <begin position="24"/>
        <end position="137"/>
    </location>
</feature>
<protein>
    <submittedName>
        <fullName evidence="3">Uncharacterized protein</fullName>
    </submittedName>
</protein>
<organism evidence="3 4">
    <name type="scientific">Candidatus Sungbacteria bacterium RIFCSPHIGHO2_02_FULL_49_20</name>
    <dbReference type="NCBI Taxonomy" id="1802272"/>
    <lineage>
        <taxon>Bacteria</taxon>
        <taxon>Candidatus Sungiibacteriota</taxon>
    </lineage>
</organism>
<reference evidence="3 4" key="1">
    <citation type="journal article" date="2016" name="Nat. Commun.">
        <title>Thousands of microbial genomes shed light on interconnected biogeochemical processes in an aquifer system.</title>
        <authorList>
            <person name="Anantharaman K."/>
            <person name="Brown C.T."/>
            <person name="Hug L.A."/>
            <person name="Sharon I."/>
            <person name="Castelle C.J."/>
            <person name="Probst A.J."/>
            <person name="Thomas B.C."/>
            <person name="Singh A."/>
            <person name="Wilkins M.J."/>
            <person name="Karaoz U."/>
            <person name="Brodie E.L."/>
            <person name="Williams K.H."/>
            <person name="Hubbard S.S."/>
            <person name="Banfield J.F."/>
        </authorList>
    </citation>
    <scope>NUCLEOTIDE SEQUENCE [LARGE SCALE GENOMIC DNA]</scope>
</reference>
<feature type="signal peptide" evidence="2">
    <location>
        <begin position="1"/>
        <end position="23"/>
    </location>
</feature>
<name>A0A1G2KQ31_9BACT</name>
<evidence type="ECO:0000313" key="4">
    <source>
        <dbReference type="Proteomes" id="UP000178710"/>
    </source>
</evidence>
<dbReference type="Pfam" id="PF18895">
    <property type="entry name" value="T4SS_pilin"/>
    <property type="match status" value="1"/>
</dbReference>
<evidence type="ECO:0000256" key="1">
    <source>
        <dbReference type="SAM" id="Phobius"/>
    </source>
</evidence>
<comment type="caution">
    <text evidence="3">The sequence shown here is derived from an EMBL/GenBank/DDBJ whole genome shotgun (WGS) entry which is preliminary data.</text>
</comment>
<keyword evidence="1" id="KW-0812">Transmembrane</keyword>